<comment type="similarity">
    <text evidence="1">Belongs to the PIH1 family.</text>
</comment>
<dbReference type="GO" id="GO:0000492">
    <property type="term" value="P:box C/D snoRNP assembly"/>
    <property type="evidence" value="ECO:0007669"/>
    <property type="project" value="TreeGrafter"/>
</dbReference>
<dbReference type="InterPro" id="IPR012981">
    <property type="entry name" value="PIH1_N"/>
</dbReference>
<name>A0A6J8BQS1_MYTCO</name>
<dbReference type="PANTHER" id="PTHR22997:SF6">
    <property type="entry name" value="PIH1 DOMAIN-CONTAINING PROTEIN 2"/>
    <property type="match status" value="1"/>
</dbReference>
<dbReference type="Pfam" id="PF08190">
    <property type="entry name" value="PIH1"/>
    <property type="match status" value="1"/>
</dbReference>
<sequence length="344" mass="38764">MANIGEFSKETLLSQAQNVWTMLDEMAESSPEKYKEFIDKQMKEAKEYMKPPEPNMCVQSSLQAPKQWKLYLNFCSWQRVPEPKTTDDPIPVIGTDLQKEKEGSDTVIITSVAFNPKIIEECGKQNTTERDLLINLAFKYVETQHNVQVSRNYQILGGNVVFKGNMEKFIQAFNKKTEKSDKEFDENMSELQKDFAPLPSDAKDTILNKFANIAVSEDTGKCDPVIASQNGFDFKLPSSDSGKKKKGLIEEISTSTVKTACPKYTLECVKGNDIIEEIKVKVTLDGVSSVKECCLDISKDDMKLEVDDRYSLHINFPHHVVDDDASAKFSKKTSVLTITVPTVK</sequence>
<evidence type="ECO:0000313" key="6">
    <source>
        <dbReference type="Proteomes" id="UP000507470"/>
    </source>
</evidence>
<proteinExistence type="inferred from homology"/>
<dbReference type="GO" id="GO:0097255">
    <property type="term" value="C:R2TP complex"/>
    <property type="evidence" value="ECO:0007669"/>
    <property type="project" value="TreeGrafter"/>
</dbReference>
<gene>
    <name evidence="5" type="ORF">MCOR_21192</name>
</gene>
<dbReference type="GO" id="GO:0005737">
    <property type="term" value="C:cytoplasm"/>
    <property type="evidence" value="ECO:0007669"/>
    <property type="project" value="TreeGrafter"/>
</dbReference>
<evidence type="ECO:0000256" key="2">
    <source>
        <dbReference type="ARBA" id="ARBA00040541"/>
    </source>
</evidence>
<protein>
    <recommendedName>
        <fullName evidence="2">PIH1 domain-containing protein 2</fullName>
    </recommendedName>
</protein>
<dbReference type="Pfam" id="PF18201">
    <property type="entry name" value="PIH1_CS"/>
    <property type="match status" value="1"/>
</dbReference>
<accession>A0A6J8BQS1</accession>
<dbReference type="CDD" id="cd00298">
    <property type="entry name" value="ACD_sHsps_p23-like"/>
    <property type="match status" value="1"/>
</dbReference>
<evidence type="ECO:0000256" key="1">
    <source>
        <dbReference type="ARBA" id="ARBA00008511"/>
    </source>
</evidence>
<reference evidence="5 6" key="1">
    <citation type="submission" date="2020-06" db="EMBL/GenBank/DDBJ databases">
        <authorList>
            <person name="Li R."/>
            <person name="Bekaert M."/>
        </authorList>
    </citation>
    <scope>NUCLEOTIDE SEQUENCE [LARGE SCALE GENOMIC DNA]</scope>
    <source>
        <strain evidence="6">wild</strain>
    </source>
</reference>
<dbReference type="EMBL" id="CACVKT020003742">
    <property type="protein sequence ID" value="CAC5385681.1"/>
    <property type="molecule type" value="Genomic_DNA"/>
</dbReference>
<dbReference type="PANTHER" id="PTHR22997">
    <property type="entry name" value="PIH1 DOMAIN-CONTAINING PROTEIN 1"/>
    <property type="match status" value="1"/>
</dbReference>
<dbReference type="InterPro" id="IPR041442">
    <property type="entry name" value="PIH1D1/2/3_CS-like"/>
</dbReference>
<evidence type="ECO:0000259" key="4">
    <source>
        <dbReference type="Pfam" id="PF18201"/>
    </source>
</evidence>
<feature type="domain" description="PIH1 N-terminal" evidence="3">
    <location>
        <begin position="32"/>
        <end position="167"/>
    </location>
</feature>
<dbReference type="InterPro" id="IPR050734">
    <property type="entry name" value="PIH1/Kintoun_subfamily"/>
</dbReference>
<dbReference type="GO" id="GO:0006364">
    <property type="term" value="P:rRNA processing"/>
    <property type="evidence" value="ECO:0007669"/>
    <property type="project" value="TreeGrafter"/>
</dbReference>
<feature type="domain" description="PIH1D1/2/3 CS-like" evidence="4">
    <location>
        <begin position="272"/>
        <end position="341"/>
    </location>
</feature>
<dbReference type="AlphaFoldDB" id="A0A6J8BQS1"/>
<organism evidence="5 6">
    <name type="scientific">Mytilus coruscus</name>
    <name type="common">Sea mussel</name>
    <dbReference type="NCBI Taxonomy" id="42192"/>
    <lineage>
        <taxon>Eukaryota</taxon>
        <taxon>Metazoa</taxon>
        <taxon>Spiralia</taxon>
        <taxon>Lophotrochozoa</taxon>
        <taxon>Mollusca</taxon>
        <taxon>Bivalvia</taxon>
        <taxon>Autobranchia</taxon>
        <taxon>Pteriomorphia</taxon>
        <taxon>Mytilida</taxon>
        <taxon>Mytiloidea</taxon>
        <taxon>Mytilidae</taxon>
        <taxon>Mytilinae</taxon>
        <taxon>Mytilus</taxon>
    </lineage>
</organism>
<dbReference type="GO" id="GO:1990904">
    <property type="term" value="C:ribonucleoprotein complex"/>
    <property type="evidence" value="ECO:0007669"/>
    <property type="project" value="TreeGrafter"/>
</dbReference>
<keyword evidence="6" id="KW-1185">Reference proteome</keyword>
<dbReference type="OrthoDB" id="545063at2759"/>
<evidence type="ECO:0000259" key="3">
    <source>
        <dbReference type="Pfam" id="PF08190"/>
    </source>
</evidence>
<evidence type="ECO:0000313" key="5">
    <source>
        <dbReference type="EMBL" id="CAC5385681.1"/>
    </source>
</evidence>
<dbReference type="Proteomes" id="UP000507470">
    <property type="component" value="Unassembled WGS sequence"/>
</dbReference>